<organism evidence="1 2">
    <name type="scientific">Collimonas arenae</name>
    <dbReference type="NCBI Taxonomy" id="279058"/>
    <lineage>
        <taxon>Bacteria</taxon>
        <taxon>Pseudomonadati</taxon>
        <taxon>Pseudomonadota</taxon>
        <taxon>Betaproteobacteria</taxon>
        <taxon>Burkholderiales</taxon>
        <taxon>Oxalobacteraceae</taxon>
        <taxon>Collimonas</taxon>
    </lineage>
</organism>
<gene>
    <name evidence="1" type="ORF">LT85_4562</name>
</gene>
<sequence>MSFSAKIPIAAGFGRRPSLKWAGANLDTLSAQRRSLLSARICA</sequence>
<evidence type="ECO:0000313" key="2">
    <source>
        <dbReference type="Proteomes" id="UP000030302"/>
    </source>
</evidence>
<protein>
    <submittedName>
        <fullName evidence="1">Uncharacterized protein</fullName>
    </submittedName>
</protein>
<reference evidence="2" key="1">
    <citation type="journal article" date="2014" name="Soil Biol. Biochem.">
        <title>Structure and function of bacterial communities in ageing soils: Insights from the Mendocino ecological staircase.</title>
        <authorList>
            <person name="Uroz S."/>
            <person name="Tech J.J."/>
            <person name="Sawaya N.A."/>
            <person name="Frey-Klett P."/>
            <person name="Leveau J.H.J."/>
        </authorList>
    </citation>
    <scope>NUCLEOTIDE SEQUENCE [LARGE SCALE GENOMIC DNA]</scope>
    <source>
        <strain evidence="2">Cal35</strain>
    </source>
</reference>
<dbReference type="STRING" id="279058.LT85_4562"/>
<dbReference type="EMBL" id="CP009962">
    <property type="protein sequence ID" value="AIY43720.1"/>
    <property type="molecule type" value="Genomic_DNA"/>
</dbReference>
<dbReference type="AlphaFoldDB" id="A0A0A1FJ38"/>
<keyword evidence="2" id="KW-1185">Reference proteome</keyword>
<dbReference type="KEGG" id="care:LT85_4562"/>
<dbReference type="Proteomes" id="UP000030302">
    <property type="component" value="Chromosome"/>
</dbReference>
<dbReference type="HOGENOM" id="CLU_3232136_0_0_4"/>
<name>A0A0A1FJ38_9BURK</name>
<evidence type="ECO:0000313" key="1">
    <source>
        <dbReference type="EMBL" id="AIY43720.1"/>
    </source>
</evidence>
<proteinExistence type="predicted"/>
<accession>A0A0A1FJ38</accession>